<dbReference type="PANTHER" id="PTHR40074">
    <property type="entry name" value="O-ACETYLTRANSFERASE WECH"/>
    <property type="match status" value="1"/>
</dbReference>
<sequence>MIAKRNNLIDISKFILAIMVVAAHTDFFIDINKLIWYLLKNGLFRITVPIFLMINGYYFFNINTKQHYIKWLKRVLILYLIWMAIYFKYWHKQDTITFFELFTFGWHHLWYLAALLCSGLVLYFLKKASNKRLTAIILTLFLLGVFIQYIKVYINVDIEFLNNIIKKPYVVRNFIFFGLPFMATGLLIRRNQEKLTKKTTVITIIGFILLFIESYINYKLTTNKGFDILFTQIIVCPSLFILILQTKINTKFNTKTISLYSSAIYFSHTIPWIYIVMHYQFTNTTISIITVLATIALSYILIQLNKKIKYLL</sequence>
<dbReference type="Pfam" id="PF01757">
    <property type="entry name" value="Acyl_transf_3"/>
    <property type="match status" value="1"/>
</dbReference>
<feature type="transmembrane region" description="Helical" evidence="7">
    <location>
        <begin position="228"/>
        <end position="245"/>
    </location>
</feature>
<keyword evidence="4 7" id="KW-0812">Transmembrane</keyword>
<keyword evidence="6 7" id="KW-0472">Membrane</keyword>
<evidence type="ECO:0000313" key="10">
    <source>
        <dbReference type="Proteomes" id="UP000187506"/>
    </source>
</evidence>
<dbReference type="EMBL" id="CP019352">
    <property type="protein sequence ID" value="APY01386.1"/>
    <property type="molecule type" value="Genomic_DNA"/>
</dbReference>
<gene>
    <name evidence="9" type="ORF">BWR22_14105</name>
</gene>
<organism evidence="9 10">
    <name type="scientific">Lacinutrix venerupis</name>
    <dbReference type="NCBI Taxonomy" id="1486034"/>
    <lineage>
        <taxon>Bacteria</taxon>
        <taxon>Pseudomonadati</taxon>
        <taxon>Bacteroidota</taxon>
        <taxon>Flavobacteriia</taxon>
        <taxon>Flavobacteriales</taxon>
        <taxon>Flavobacteriaceae</taxon>
        <taxon>Lacinutrix</taxon>
    </lineage>
</organism>
<evidence type="ECO:0000256" key="7">
    <source>
        <dbReference type="SAM" id="Phobius"/>
    </source>
</evidence>
<feature type="transmembrane region" description="Helical" evidence="7">
    <location>
        <begin position="14"/>
        <end position="36"/>
    </location>
</feature>
<accession>A0AAC9LM50</accession>
<proteinExistence type="inferred from homology"/>
<dbReference type="AlphaFoldDB" id="A0AAC9LM50"/>
<feature type="transmembrane region" description="Helical" evidence="7">
    <location>
        <begin position="200"/>
        <end position="216"/>
    </location>
</feature>
<comment type="subcellular location">
    <subcellularLocation>
        <location evidence="1">Cell membrane</location>
        <topology evidence="1">Multi-pass membrane protein</topology>
    </subcellularLocation>
</comment>
<dbReference type="PANTHER" id="PTHR40074:SF2">
    <property type="entry name" value="O-ACETYLTRANSFERASE WECH"/>
    <property type="match status" value="1"/>
</dbReference>
<evidence type="ECO:0000259" key="8">
    <source>
        <dbReference type="Pfam" id="PF01757"/>
    </source>
</evidence>
<dbReference type="GO" id="GO:0009246">
    <property type="term" value="P:enterobacterial common antigen biosynthetic process"/>
    <property type="evidence" value="ECO:0007669"/>
    <property type="project" value="TreeGrafter"/>
</dbReference>
<feature type="transmembrane region" description="Helical" evidence="7">
    <location>
        <begin position="170"/>
        <end position="188"/>
    </location>
</feature>
<keyword evidence="3" id="KW-1003">Cell membrane</keyword>
<dbReference type="KEGG" id="lvn:BWR22_14105"/>
<feature type="domain" description="Acyltransferase 3" evidence="8">
    <location>
        <begin position="9"/>
        <end position="301"/>
    </location>
</feature>
<dbReference type="InterPro" id="IPR002656">
    <property type="entry name" value="Acyl_transf_3_dom"/>
</dbReference>
<reference evidence="9 10" key="1">
    <citation type="submission" date="2017-01" db="EMBL/GenBank/DDBJ databases">
        <title>Complete genome of Lacinutrix venerupis DOK2-8 isolated from seawater in Dokdo.</title>
        <authorList>
            <person name="Chi W.-J."/>
            <person name="Kim J.H."/>
        </authorList>
    </citation>
    <scope>NUCLEOTIDE SEQUENCE [LARGE SCALE GENOMIC DNA]</scope>
    <source>
        <strain evidence="9 10">DOK2-8</strain>
    </source>
</reference>
<evidence type="ECO:0000256" key="1">
    <source>
        <dbReference type="ARBA" id="ARBA00004651"/>
    </source>
</evidence>
<keyword evidence="5 7" id="KW-1133">Transmembrane helix</keyword>
<feature type="transmembrane region" description="Helical" evidence="7">
    <location>
        <begin position="72"/>
        <end position="89"/>
    </location>
</feature>
<dbReference type="GO" id="GO:0005886">
    <property type="term" value="C:plasma membrane"/>
    <property type="evidence" value="ECO:0007669"/>
    <property type="project" value="UniProtKB-SubCell"/>
</dbReference>
<dbReference type="GO" id="GO:0016413">
    <property type="term" value="F:O-acetyltransferase activity"/>
    <property type="evidence" value="ECO:0007669"/>
    <property type="project" value="TreeGrafter"/>
</dbReference>
<evidence type="ECO:0000256" key="6">
    <source>
        <dbReference type="ARBA" id="ARBA00023136"/>
    </source>
</evidence>
<evidence type="ECO:0000313" key="9">
    <source>
        <dbReference type="EMBL" id="APY01386.1"/>
    </source>
</evidence>
<evidence type="ECO:0000256" key="5">
    <source>
        <dbReference type="ARBA" id="ARBA00022989"/>
    </source>
</evidence>
<evidence type="ECO:0000256" key="4">
    <source>
        <dbReference type="ARBA" id="ARBA00022692"/>
    </source>
</evidence>
<name>A0AAC9LM50_9FLAO</name>
<protein>
    <recommendedName>
        <fullName evidence="8">Acyltransferase 3 domain-containing protein</fullName>
    </recommendedName>
</protein>
<feature type="transmembrane region" description="Helical" evidence="7">
    <location>
        <begin position="132"/>
        <end position="150"/>
    </location>
</feature>
<feature type="transmembrane region" description="Helical" evidence="7">
    <location>
        <begin position="257"/>
        <end position="275"/>
    </location>
</feature>
<evidence type="ECO:0000256" key="2">
    <source>
        <dbReference type="ARBA" id="ARBA00007400"/>
    </source>
</evidence>
<feature type="transmembrane region" description="Helical" evidence="7">
    <location>
        <begin position="281"/>
        <end position="302"/>
    </location>
</feature>
<feature type="transmembrane region" description="Helical" evidence="7">
    <location>
        <begin position="42"/>
        <end position="60"/>
    </location>
</feature>
<keyword evidence="10" id="KW-1185">Reference proteome</keyword>
<evidence type="ECO:0000256" key="3">
    <source>
        <dbReference type="ARBA" id="ARBA00022475"/>
    </source>
</evidence>
<dbReference type="Proteomes" id="UP000187506">
    <property type="component" value="Chromosome"/>
</dbReference>
<comment type="similarity">
    <text evidence="2">Belongs to the acyltransferase 3 family.</text>
</comment>
<dbReference type="RefSeq" id="WP_076734288.1">
    <property type="nucleotide sequence ID" value="NZ_CP019352.1"/>
</dbReference>
<feature type="transmembrane region" description="Helical" evidence="7">
    <location>
        <begin position="109"/>
        <end position="125"/>
    </location>
</feature>